<protein>
    <submittedName>
        <fullName evidence="1">Uncharacterized protein</fullName>
    </submittedName>
</protein>
<dbReference type="Proteomes" id="UP000247702">
    <property type="component" value="Unassembled WGS sequence"/>
</dbReference>
<accession>A0A2Z6R8Z9</accession>
<dbReference type="GO" id="GO:0000150">
    <property type="term" value="F:DNA strand exchange activity"/>
    <property type="evidence" value="ECO:0007669"/>
    <property type="project" value="InterPro"/>
</dbReference>
<dbReference type="EMBL" id="BEXD01002558">
    <property type="protein sequence ID" value="GBB98735.1"/>
    <property type="molecule type" value="Genomic_DNA"/>
</dbReference>
<dbReference type="GO" id="GO:0003697">
    <property type="term" value="F:single-stranded DNA binding"/>
    <property type="evidence" value="ECO:0007669"/>
    <property type="project" value="InterPro"/>
</dbReference>
<dbReference type="InterPro" id="IPR024629">
    <property type="entry name" value="Ribosomal_mL67"/>
</dbReference>
<organism evidence="1 2">
    <name type="scientific">Rhizophagus clarus</name>
    <dbReference type="NCBI Taxonomy" id="94130"/>
    <lineage>
        <taxon>Eukaryota</taxon>
        <taxon>Fungi</taxon>
        <taxon>Fungi incertae sedis</taxon>
        <taxon>Mucoromycota</taxon>
        <taxon>Glomeromycotina</taxon>
        <taxon>Glomeromycetes</taxon>
        <taxon>Glomerales</taxon>
        <taxon>Glomeraceae</taxon>
        <taxon>Rhizophagus</taxon>
    </lineage>
</organism>
<dbReference type="Pfam" id="PF12829">
    <property type="entry name" value="Mhr1"/>
    <property type="match status" value="1"/>
</dbReference>
<proteinExistence type="predicted"/>
<evidence type="ECO:0000313" key="1">
    <source>
        <dbReference type="EMBL" id="GBB98735.1"/>
    </source>
</evidence>
<reference evidence="1 2" key="1">
    <citation type="submission" date="2017-11" db="EMBL/GenBank/DDBJ databases">
        <title>The genome of Rhizophagus clarus HR1 reveals common genetic basis of auxotrophy among arbuscular mycorrhizal fungi.</title>
        <authorList>
            <person name="Kobayashi Y."/>
        </authorList>
    </citation>
    <scope>NUCLEOTIDE SEQUENCE [LARGE SCALE GENOMIC DNA]</scope>
    <source>
        <strain evidence="1 2">HR1</strain>
    </source>
</reference>
<name>A0A2Z6R8Z9_9GLOM</name>
<dbReference type="AlphaFoldDB" id="A0A2Z6R8Z9"/>
<gene>
    <name evidence="1" type="ORF">RclHR1_03300015</name>
</gene>
<comment type="caution">
    <text evidence="1">The sequence shown here is derived from an EMBL/GenBank/DDBJ whole genome shotgun (WGS) entry which is preliminary data.</text>
</comment>
<keyword evidence="2" id="KW-1185">Reference proteome</keyword>
<sequence>MNFNLKCRKRLDQLFLYRNVITSQVLVTIGRAIQRKDLKQIKDAALRPQKIRKDHWTPFIAISGFPSYSSIMSTNDILLNKIQNRPKSPEYYKTEKRLRVHEDMDLVETSVLGLCQSLQLRKMVSEEKNDLLKIYWERKAMIDLPKEKLGLDWPKFVQHEKLELRRDRLFMNDEFKWRKKSLAERKDKKDAIFKRGIYAKKKEDKENQANQAETQVI</sequence>
<evidence type="ECO:0000313" key="2">
    <source>
        <dbReference type="Proteomes" id="UP000247702"/>
    </source>
</evidence>